<accession>A0ABZ1CE13</accession>
<evidence type="ECO:0000313" key="8">
    <source>
        <dbReference type="EMBL" id="WRQ89657.1"/>
    </source>
</evidence>
<dbReference type="PANTHER" id="PTHR12899">
    <property type="entry name" value="39S RIBOSOMAL PROTEIN L18, MITOCHONDRIAL"/>
    <property type="match status" value="1"/>
</dbReference>
<evidence type="ECO:0000256" key="3">
    <source>
        <dbReference type="ARBA" id="ARBA00022884"/>
    </source>
</evidence>
<evidence type="ECO:0000256" key="5">
    <source>
        <dbReference type="ARBA" id="ARBA00023274"/>
    </source>
</evidence>
<keyword evidence="5 7" id="KW-0687">Ribonucleoprotein</keyword>
<dbReference type="RefSeq" id="WP_221029659.1">
    <property type="nucleotide sequence ID" value="NZ_CP139781.1"/>
</dbReference>
<gene>
    <name evidence="7 8" type="primary">rplR</name>
    <name evidence="8" type="ORF">K1X11_009570</name>
</gene>
<dbReference type="InterPro" id="IPR005484">
    <property type="entry name" value="Ribosomal_uL18_bac/plant/anim"/>
</dbReference>
<name>A0ABZ1CE13_9BACT</name>
<dbReference type="NCBIfam" id="TIGR00060">
    <property type="entry name" value="L18_bact"/>
    <property type="match status" value="1"/>
</dbReference>
<organism evidence="8 9">
    <name type="scientific">Actomonas aquatica</name>
    <dbReference type="NCBI Taxonomy" id="2866162"/>
    <lineage>
        <taxon>Bacteria</taxon>
        <taxon>Pseudomonadati</taxon>
        <taxon>Verrucomicrobiota</taxon>
        <taxon>Opitutia</taxon>
        <taxon>Opitutales</taxon>
        <taxon>Opitutaceae</taxon>
        <taxon>Actomonas</taxon>
    </lineage>
</organism>
<dbReference type="EMBL" id="CP139781">
    <property type="protein sequence ID" value="WRQ89657.1"/>
    <property type="molecule type" value="Genomic_DNA"/>
</dbReference>
<comment type="function">
    <text evidence="7">This is one of the proteins that bind and probably mediate the attachment of the 5S RNA into the large ribosomal subunit, where it forms part of the central protuberance.</text>
</comment>
<dbReference type="InterPro" id="IPR057268">
    <property type="entry name" value="Ribosomal_L18"/>
</dbReference>
<keyword evidence="2 7" id="KW-0699">rRNA-binding</keyword>
<evidence type="ECO:0000256" key="6">
    <source>
        <dbReference type="ARBA" id="ARBA00035197"/>
    </source>
</evidence>
<keyword evidence="9" id="KW-1185">Reference proteome</keyword>
<dbReference type="CDD" id="cd00432">
    <property type="entry name" value="Ribosomal_L18_L5e"/>
    <property type="match status" value="1"/>
</dbReference>
<dbReference type="Gene3D" id="3.30.420.100">
    <property type="match status" value="1"/>
</dbReference>
<keyword evidence="4 7" id="KW-0689">Ribosomal protein</keyword>
<dbReference type="Proteomes" id="UP000738431">
    <property type="component" value="Chromosome"/>
</dbReference>
<dbReference type="Pfam" id="PF00861">
    <property type="entry name" value="Ribosomal_L18p"/>
    <property type="match status" value="1"/>
</dbReference>
<proteinExistence type="inferred from homology"/>
<protein>
    <recommendedName>
        <fullName evidence="6 7">Large ribosomal subunit protein uL18</fullName>
    </recommendedName>
</protein>
<dbReference type="SUPFAM" id="SSF53137">
    <property type="entry name" value="Translational machinery components"/>
    <property type="match status" value="1"/>
</dbReference>
<dbReference type="HAMAP" id="MF_01337_B">
    <property type="entry name" value="Ribosomal_uL18_B"/>
    <property type="match status" value="1"/>
</dbReference>
<keyword evidence="3 7" id="KW-0694">RNA-binding</keyword>
<evidence type="ECO:0000256" key="4">
    <source>
        <dbReference type="ARBA" id="ARBA00022980"/>
    </source>
</evidence>
<evidence type="ECO:0000256" key="7">
    <source>
        <dbReference type="HAMAP-Rule" id="MF_01337"/>
    </source>
</evidence>
<comment type="similarity">
    <text evidence="1 7">Belongs to the universal ribosomal protein uL18 family.</text>
</comment>
<reference evidence="8 9" key="1">
    <citation type="submission" date="2023-12" db="EMBL/GenBank/DDBJ databases">
        <title>Description of an unclassified Opitutus bacterium of Verrucomicrobiota.</title>
        <authorList>
            <person name="Zhang D.-F."/>
        </authorList>
    </citation>
    <scope>NUCLEOTIDE SEQUENCE [LARGE SCALE GENOMIC DNA]</scope>
    <source>
        <strain evidence="8 9">WL0086</strain>
    </source>
</reference>
<dbReference type="GO" id="GO:0005840">
    <property type="term" value="C:ribosome"/>
    <property type="evidence" value="ECO:0007669"/>
    <property type="project" value="UniProtKB-KW"/>
</dbReference>
<sequence length="120" mass="12930">MKTIQKAKLLQKRKWRIRKKVSGTAARPRLSVKFTSKHIYAQAIDDEAGATLAFLSSLDAELRKQNLAANLAGAEALGKAFAAKATAAGITDVVFDRNGALYHGKVKVFADAAREGGLKF</sequence>
<dbReference type="PANTHER" id="PTHR12899:SF3">
    <property type="entry name" value="LARGE RIBOSOMAL SUBUNIT PROTEIN UL18M"/>
    <property type="match status" value="1"/>
</dbReference>
<evidence type="ECO:0000256" key="2">
    <source>
        <dbReference type="ARBA" id="ARBA00022730"/>
    </source>
</evidence>
<evidence type="ECO:0000256" key="1">
    <source>
        <dbReference type="ARBA" id="ARBA00007116"/>
    </source>
</evidence>
<comment type="subunit">
    <text evidence="7">Part of the 50S ribosomal subunit; part of the 5S rRNA/L5/L18/L25 subcomplex. Contacts the 5S and 23S rRNAs.</text>
</comment>
<dbReference type="InterPro" id="IPR004389">
    <property type="entry name" value="Ribosomal_uL18_bac-type"/>
</dbReference>
<evidence type="ECO:0000313" key="9">
    <source>
        <dbReference type="Proteomes" id="UP000738431"/>
    </source>
</evidence>